<dbReference type="EMBL" id="JAUSVV010000002">
    <property type="protein sequence ID" value="MDQ0442088.1"/>
    <property type="molecule type" value="Genomic_DNA"/>
</dbReference>
<comment type="caution">
    <text evidence="1">The sequence shown here is derived from an EMBL/GenBank/DDBJ whole genome shotgun (WGS) entry which is preliminary data.</text>
</comment>
<evidence type="ECO:0000313" key="2">
    <source>
        <dbReference type="Proteomes" id="UP001236369"/>
    </source>
</evidence>
<keyword evidence="2" id="KW-1185">Reference proteome</keyword>
<evidence type="ECO:0000313" key="1">
    <source>
        <dbReference type="EMBL" id="MDQ0442088.1"/>
    </source>
</evidence>
<proteinExistence type="predicted"/>
<sequence>MLAYRALPVVVPSGPAPERSRHPILASILPALDTAFGLEPPVLFPERIALLVEALTAALDAPAQEPALSEFDFLQAA</sequence>
<dbReference type="RefSeq" id="WP_238249641.1">
    <property type="nucleotide sequence ID" value="NZ_BPQX01000033.1"/>
</dbReference>
<gene>
    <name evidence="1" type="ORF">QO016_001571</name>
</gene>
<dbReference type="Proteomes" id="UP001236369">
    <property type="component" value="Unassembled WGS sequence"/>
</dbReference>
<protein>
    <submittedName>
        <fullName evidence="1">Uncharacterized protein</fullName>
    </submittedName>
</protein>
<organism evidence="1 2">
    <name type="scientific">Methylobacterium persicinum</name>
    <dbReference type="NCBI Taxonomy" id="374426"/>
    <lineage>
        <taxon>Bacteria</taxon>
        <taxon>Pseudomonadati</taxon>
        <taxon>Pseudomonadota</taxon>
        <taxon>Alphaproteobacteria</taxon>
        <taxon>Hyphomicrobiales</taxon>
        <taxon>Methylobacteriaceae</taxon>
        <taxon>Methylobacterium</taxon>
    </lineage>
</organism>
<accession>A0ABU0HIC8</accession>
<name>A0ABU0HIC8_9HYPH</name>
<reference evidence="1 2" key="1">
    <citation type="submission" date="2023-07" db="EMBL/GenBank/DDBJ databases">
        <title>Genomic Encyclopedia of Type Strains, Phase IV (KMG-IV): sequencing the most valuable type-strain genomes for metagenomic binning, comparative biology and taxonomic classification.</title>
        <authorList>
            <person name="Goeker M."/>
        </authorList>
    </citation>
    <scope>NUCLEOTIDE SEQUENCE [LARGE SCALE GENOMIC DNA]</scope>
    <source>
        <strain evidence="1 2">DSM 19562</strain>
    </source>
</reference>